<sequence>MVLTNRNHLKLLSLPLHSLAVSLSYCSASDITDLLT</sequence>
<reference evidence="1" key="2">
    <citation type="journal article" date="2015" name="Data Brief">
        <title>Shoot transcriptome of the giant reed, Arundo donax.</title>
        <authorList>
            <person name="Barrero R.A."/>
            <person name="Guerrero F.D."/>
            <person name="Moolhuijzen P."/>
            <person name="Goolsby J.A."/>
            <person name="Tidwell J."/>
            <person name="Bellgard S.E."/>
            <person name="Bellgard M.I."/>
        </authorList>
    </citation>
    <scope>NUCLEOTIDE SEQUENCE</scope>
    <source>
        <tissue evidence="1">Shoot tissue taken approximately 20 cm above the soil surface</tissue>
    </source>
</reference>
<protein>
    <submittedName>
        <fullName evidence="1">Uncharacterized protein</fullName>
    </submittedName>
</protein>
<organism evidence="1">
    <name type="scientific">Arundo donax</name>
    <name type="common">Giant reed</name>
    <name type="synonym">Donax arundinaceus</name>
    <dbReference type="NCBI Taxonomy" id="35708"/>
    <lineage>
        <taxon>Eukaryota</taxon>
        <taxon>Viridiplantae</taxon>
        <taxon>Streptophyta</taxon>
        <taxon>Embryophyta</taxon>
        <taxon>Tracheophyta</taxon>
        <taxon>Spermatophyta</taxon>
        <taxon>Magnoliopsida</taxon>
        <taxon>Liliopsida</taxon>
        <taxon>Poales</taxon>
        <taxon>Poaceae</taxon>
        <taxon>PACMAD clade</taxon>
        <taxon>Arundinoideae</taxon>
        <taxon>Arundineae</taxon>
        <taxon>Arundo</taxon>
    </lineage>
</organism>
<proteinExistence type="predicted"/>
<evidence type="ECO:0000313" key="1">
    <source>
        <dbReference type="EMBL" id="JAE07016.1"/>
    </source>
</evidence>
<reference evidence="1" key="1">
    <citation type="submission" date="2014-09" db="EMBL/GenBank/DDBJ databases">
        <authorList>
            <person name="Magalhaes I.L.F."/>
            <person name="Oliveira U."/>
            <person name="Santos F.R."/>
            <person name="Vidigal T.H.D.A."/>
            <person name="Brescovit A.D."/>
            <person name="Santos A.J."/>
        </authorList>
    </citation>
    <scope>NUCLEOTIDE SEQUENCE</scope>
    <source>
        <tissue evidence="1">Shoot tissue taken approximately 20 cm above the soil surface</tissue>
    </source>
</reference>
<dbReference type="AlphaFoldDB" id="A0A0A9FA37"/>
<dbReference type="EMBL" id="GBRH01190880">
    <property type="protein sequence ID" value="JAE07016.1"/>
    <property type="molecule type" value="Transcribed_RNA"/>
</dbReference>
<name>A0A0A9FA37_ARUDO</name>
<accession>A0A0A9FA37</accession>